<dbReference type="Pfam" id="PF13966">
    <property type="entry name" value="zf-RVT"/>
    <property type="match status" value="1"/>
</dbReference>
<keyword evidence="2" id="KW-0808">Transferase</keyword>
<evidence type="ECO:0000313" key="3">
    <source>
        <dbReference type="Proteomes" id="UP001151760"/>
    </source>
</evidence>
<dbReference type="Proteomes" id="UP001151760">
    <property type="component" value="Unassembled WGS sequence"/>
</dbReference>
<reference evidence="2" key="2">
    <citation type="submission" date="2022-01" db="EMBL/GenBank/DDBJ databases">
        <authorList>
            <person name="Yamashiro T."/>
            <person name="Shiraishi A."/>
            <person name="Satake H."/>
            <person name="Nakayama K."/>
        </authorList>
    </citation>
    <scope>NUCLEOTIDE SEQUENCE</scope>
</reference>
<gene>
    <name evidence="2" type="ORF">Tco_0730468</name>
</gene>
<reference evidence="2" key="1">
    <citation type="journal article" date="2022" name="Int. J. Mol. Sci.">
        <title>Draft Genome of Tanacetum Coccineum: Genomic Comparison of Closely Related Tanacetum-Family Plants.</title>
        <authorList>
            <person name="Yamashiro T."/>
            <person name="Shiraishi A."/>
            <person name="Nakayama K."/>
            <person name="Satake H."/>
        </authorList>
    </citation>
    <scope>NUCLEOTIDE SEQUENCE</scope>
</reference>
<accession>A0ABQ4YUK5</accession>
<dbReference type="GO" id="GO:0003964">
    <property type="term" value="F:RNA-directed DNA polymerase activity"/>
    <property type="evidence" value="ECO:0007669"/>
    <property type="project" value="UniProtKB-KW"/>
</dbReference>
<dbReference type="InterPro" id="IPR026960">
    <property type="entry name" value="RVT-Znf"/>
</dbReference>
<organism evidence="2 3">
    <name type="scientific">Tanacetum coccineum</name>
    <dbReference type="NCBI Taxonomy" id="301880"/>
    <lineage>
        <taxon>Eukaryota</taxon>
        <taxon>Viridiplantae</taxon>
        <taxon>Streptophyta</taxon>
        <taxon>Embryophyta</taxon>
        <taxon>Tracheophyta</taxon>
        <taxon>Spermatophyta</taxon>
        <taxon>Magnoliopsida</taxon>
        <taxon>eudicotyledons</taxon>
        <taxon>Gunneridae</taxon>
        <taxon>Pentapetalae</taxon>
        <taxon>asterids</taxon>
        <taxon>campanulids</taxon>
        <taxon>Asterales</taxon>
        <taxon>Asteraceae</taxon>
        <taxon>Asteroideae</taxon>
        <taxon>Anthemideae</taxon>
        <taxon>Anthemidinae</taxon>
        <taxon>Tanacetum</taxon>
    </lineage>
</organism>
<evidence type="ECO:0000313" key="2">
    <source>
        <dbReference type="EMBL" id="GJS80587.1"/>
    </source>
</evidence>
<sequence length="390" mass="43458">MADLRKLVNSGTSLEKGVKLQIYELDNPVKVFGDASIAGTPNVRTYCIDMLVGDDQVDNVDTHDFKNGTKLNVNASDEIKAIVWDCGSDEAPGPDGCSFSFVKKYWELRKFDGHNGLRQGDPLSPFLFILVMEGPHLALSDAARSCLICDIKFGNSDVSLLHLFNADDVSQQKKLGINSLKSFNLALLQKWHWRMHYNPNVLWVKVIKAIHGQEGGFFHHGCKTNGLWAKIIGTSNHLHSNGILPADSLRFGVGCGTLVRFWKDTCLGDSPLHIQFNKARTLFHISTMLANIGLVDITSDVDAYVWSLGNDGIFSVGVTRRHIDDCLLSCLDSPSIWAKILPRKVNIFMWRLRLDMLPHRLNLSSRGMEIHDISCPSNNGNVESSEHISF</sequence>
<name>A0ABQ4YUK5_9ASTR</name>
<protein>
    <submittedName>
        <fullName evidence="2">RNA-directed DNA polymerase, eukaryota, reverse transcriptase zinc-binding domain protein</fullName>
    </submittedName>
</protein>
<dbReference type="EMBL" id="BQNB010010683">
    <property type="protein sequence ID" value="GJS80587.1"/>
    <property type="molecule type" value="Genomic_DNA"/>
</dbReference>
<proteinExistence type="predicted"/>
<keyword evidence="3" id="KW-1185">Reference proteome</keyword>
<evidence type="ECO:0000259" key="1">
    <source>
        <dbReference type="Pfam" id="PF13966"/>
    </source>
</evidence>
<keyword evidence="2" id="KW-0695">RNA-directed DNA polymerase</keyword>
<keyword evidence="2" id="KW-0548">Nucleotidyltransferase</keyword>
<comment type="caution">
    <text evidence="2">The sequence shown here is derived from an EMBL/GenBank/DDBJ whole genome shotgun (WGS) entry which is preliminary data.</text>
</comment>
<feature type="domain" description="Reverse transcriptase zinc-binding" evidence="1">
    <location>
        <begin position="335"/>
        <end position="390"/>
    </location>
</feature>